<name>A0A5K7XIX4_9BACT</name>
<protein>
    <submittedName>
        <fullName evidence="1">Uncharacterized protein</fullName>
    </submittedName>
</protein>
<sequence>MKDVRKHPIHFAGYSLTMRRGEFLKKESGAAEAEPDGRYRVRVQIAREQLRMLKPYLIELSTRRSAEWIARGLWNLPFEPYAPVRKQLLALLRMINSRRQAAGQSKLPASVLRMKRDIVKPFGEGDEALAA</sequence>
<evidence type="ECO:0000313" key="1">
    <source>
        <dbReference type="EMBL" id="BBO34306.1"/>
    </source>
</evidence>
<evidence type="ECO:0000313" key="2">
    <source>
        <dbReference type="Proteomes" id="UP000326837"/>
    </source>
</evidence>
<gene>
    <name evidence="1" type="ORF">PLANPX_3918</name>
</gene>
<proteinExistence type="predicted"/>
<keyword evidence="2" id="KW-1185">Reference proteome</keyword>
<dbReference type="KEGG" id="lpav:PLANPX_3918"/>
<organism evidence="1 2">
    <name type="scientific">Lacipirellula parvula</name>
    <dbReference type="NCBI Taxonomy" id="2650471"/>
    <lineage>
        <taxon>Bacteria</taxon>
        <taxon>Pseudomonadati</taxon>
        <taxon>Planctomycetota</taxon>
        <taxon>Planctomycetia</taxon>
        <taxon>Pirellulales</taxon>
        <taxon>Lacipirellulaceae</taxon>
        <taxon>Lacipirellula</taxon>
    </lineage>
</organism>
<reference evidence="2" key="1">
    <citation type="submission" date="2019-10" db="EMBL/GenBank/DDBJ databases">
        <title>Lacipirellula parvula gen. nov., sp. nov., representing a lineage of planctomycetes widespread in freshwater anoxic habitats, and description of the family Lacipirellulaceae.</title>
        <authorList>
            <person name="Dedysh S.N."/>
            <person name="Kulichevskaya I.S."/>
            <person name="Beletsky A.V."/>
            <person name="Rakitin A.L."/>
            <person name="Mardanov A.V."/>
            <person name="Ivanova A.A."/>
            <person name="Saltykova V.X."/>
            <person name="Rijpstra W.I.C."/>
            <person name="Sinninghe Damste J.S."/>
            <person name="Ravin N.V."/>
        </authorList>
    </citation>
    <scope>NUCLEOTIDE SEQUENCE [LARGE SCALE GENOMIC DNA]</scope>
    <source>
        <strain evidence="2">PX69</strain>
    </source>
</reference>
<dbReference type="AlphaFoldDB" id="A0A5K7XIX4"/>
<dbReference type="EMBL" id="AP021861">
    <property type="protein sequence ID" value="BBO34306.1"/>
    <property type="molecule type" value="Genomic_DNA"/>
</dbReference>
<dbReference type="Proteomes" id="UP000326837">
    <property type="component" value="Chromosome"/>
</dbReference>
<accession>A0A5K7XIX4</accession>